<dbReference type="AlphaFoldDB" id="A0A6N2B1M5"/>
<dbReference type="InterPro" id="IPR036574">
    <property type="entry name" value="Scorpion_toxin-like_sf"/>
</dbReference>
<reference evidence="3" key="1">
    <citation type="submission" date="2019-05" db="EMBL/GenBank/DDBJ databases">
        <title>The de novo reference genome and transcriptome assemblies of the wild tomato species Solanum chilense.</title>
        <authorList>
            <person name="Stam R."/>
            <person name="Nosenko T."/>
            <person name="Hoerger A.C."/>
            <person name="Stephan W."/>
            <person name="Seidel M.A."/>
            <person name="Kuhn J.M.M."/>
            <person name="Haberer G."/>
            <person name="Tellier A."/>
        </authorList>
    </citation>
    <scope>NUCLEOTIDE SEQUENCE</scope>
    <source>
        <tissue evidence="3">Mature leaves</tissue>
    </source>
</reference>
<organism evidence="3">
    <name type="scientific">Solanum chilense</name>
    <name type="common">Tomato</name>
    <name type="synonym">Lycopersicon chilense</name>
    <dbReference type="NCBI Taxonomy" id="4083"/>
    <lineage>
        <taxon>Eukaryota</taxon>
        <taxon>Viridiplantae</taxon>
        <taxon>Streptophyta</taxon>
        <taxon>Embryophyta</taxon>
        <taxon>Tracheophyta</taxon>
        <taxon>Spermatophyta</taxon>
        <taxon>Magnoliopsida</taxon>
        <taxon>eudicotyledons</taxon>
        <taxon>Gunneridae</taxon>
        <taxon>Pentapetalae</taxon>
        <taxon>asterids</taxon>
        <taxon>lamiids</taxon>
        <taxon>Solanales</taxon>
        <taxon>Solanaceae</taxon>
        <taxon>Solanoideae</taxon>
        <taxon>Solaneae</taxon>
        <taxon>Solanum</taxon>
        <taxon>Solanum subgen. Lycopersicon</taxon>
    </lineage>
</organism>
<feature type="domain" description="Knottins-like" evidence="2">
    <location>
        <begin position="28"/>
        <end position="59"/>
    </location>
</feature>
<proteinExistence type="predicted"/>
<dbReference type="EMBL" id="RXGB01005508">
    <property type="protein sequence ID" value="TMW87774.1"/>
    <property type="molecule type" value="Genomic_DNA"/>
</dbReference>
<dbReference type="Pfam" id="PF00304">
    <property type="entry name" value="Gamma-thionin"/>
    <property type="match status" value="1"/>
</dbReference>
<keyword evidence="1" id="KW-0732">Signal</keyword>
<dbReference type="Gene3D" id="3.30.30.10">
    <property type="entry name" value="Knottin, scorpion toxin-like"/>
    <property type="match status" value="1"/>
</dbReference>
<dbReference type="InterPro" id="IPR003614">
    <property type="entry name" value="Knottins"/>
</dbReference>
<evidence type="ECO:0000259" key="2">
    <source>
        <dbReference type="Pfam" id="PF00304"/>
    </source>
</evidence>
<sequence length="87" mass="9884">MARSICFMTFVVLAMMLFVSDEVQAQHMCKSTSQTFKGLCFTDSSCRKGCLKEEFEGGHYIVANSKGSAYALRFVYLTKFQMKLNQL</sequence>
<accession>A0A6N2B1M5</accession>
<feature type="signal peptide" evidence="1">
    <location>
        <begin position="1"/>
        <end position="25"/>
    </location>
</feature>
<gene>
    <name evidence="3" type="ORF">EJD97_019499</name>
</gene>
<evidence type="ECO:0000256" key="1">
    <source>
        <dbReference type="SAM" id="SignalP"/>
    </source>
</evidence>
<protein>
    <recommendedName>
        <fullName evidence="2">Knottins-like domain-containing protein</fullName>
    </recommendedName>
</protein>
<name>A0A6N2B1M5_SOLCI</name>
<dbReference type="SUPFAM" id="SSF57095">
    <property type="entry name" value="Scorpion toxin-like"/>
    <property type="match status" value="1"/>
</dbReference>
<feature type="chain" id="PRO_5026665583" description="Knottins-like domain-containing protein" evidence="1">
    <location>
        <begin position="26"/>
        <end position="87"/>
    </location>
</feature>
<comment type="caution">
    <text evidence="3">The sequence shown here is derived from an EMBL/GenBank/DDBJ whole genome shotgun (WGS) entry which is preliminary data.</text>
</comment>
<evidence type="ECO:0000313" key="3">
    <source>
        <dbReference type="EMBL" id="TMW87774.1"/>
    </source>
</evidence>